<keyword evidence="5 6" id="KW-0408">Iron</keyword>
<feature type="chain" id="PRO_5036922395" evidence="7">
    <location>
        <begin position="22"/>
        <end position="128"/>
    </location>
</feature>
<dbReference type="Gene3D" id="1.10.760.10">
    <property type="entry name" value="Cytochrome c-like domain"/>
    <property type="match status" value="1"/>
</dbReference>
<evidence type="ECO:0000256" key="4">
    <source>
        <dbReference type="ARBA" id="ARBA00022982"/>
    </source>
</evidence>
<dbReference type="GO" id="GO:0020037">
    <property type="term" value="F:heme binding"/>
    <property type="evidence" value="ECO:0007669"/>
    <property type="project" value="InterPro"/>
</dbReference>
<dbReference type="GO" id="GO:0046872">
    <property type="term" value="F:metal ion binding"/>
    <property type="evidence" value="ECO:0007669"/>
    <property type="project" value="UniProtKB-KW"/>
</dbReference>
<dbReference type="Pfam" id="PF00034">
    <property type="entry name" value="Cytochrom_C"/>
    <property type="match status" value="1"/>
</dbReference>
<evidence type="ECO:0000259" key="8">
    <source>
        <dbReference type="PROSITE" id="PS51007"/>
    </source>
</evidence>
<dbReference type="EMBL" id="JAEQNC010000004">
    <property type="protein sequence ID" value="MBL0372053.1"/>
    <property type="molecule type" value="Genomic_DNA"/>
</dbReference>
<accession>A0A937CP61</accession>
<feature type="signal peptide" evidence="7">
    <location>
        <begin position="1"/>
        <end position="21"/>
    </location>
</feature>
<keyword evidence="7" id="KW-0732">Signal</keyword>
<dbReference type="PROSITE" id="PS51007">
    <property type="entry name" value="CYTC"/>
    <property type="match status" value="1"/>
</dbReference>
<dbReference type="InterPro" id="IPR036909">
    <property type="entry name" value="Cyt_c-like_dom_sf"/>
</dbReference>
<keyword evidence="2 6" id="KW-0349">Heme</keyword>
<evidence type="ECO:0000256" key="2">
    <source>
        <dbReference type="ARBA" id="ARBA00022617"/>
    </source>
</evidence>
<dbReference type="InterPro" id="IPR009056">
    <property type="entry name" value="Cyt_c-like_dom"/>
</dbReference>
<keyword evidence="3 6" id="KW-0479">Metal-binding</keyword>
<dbReference type="Proteomes" id="UP000633219">
    <property type="component" value="Unassembled WGS sequence"/>
</dbReference>
<evidence type="ECO:0000256" key="1">
    <source>
        <dbReference type="ARBA" id="ARBA00022448"/>
    </source>
</evidence>
<organism evidence="9 10">
    <name type="scientific">Rhizobium setariae</name>
    <dbReference type="NCBI Taxonomy" id="2801340"/>
    <lineage>
        <taxon>Bacteria</taxon>
        <taxon>Pseudomonadati</taxon>
        <taxon>Pseudomonadota</taxon>
        <taxon>Alphaproteobacteria</taxon>
        <taxon>Hyphomicrobiales</taxon>
        <taxon>Rhizobiaceae</taxon>
        <taxon>Rhizobium/Agrobacterium group</taxon>
        <taxon>Rhizobium</taxon>
    </lineage>
</organism>
<evidence type="ECO:0000256" key="3">
    <source>
        <dbReference type="ARBA" id="ARBA00022723"/>
    </source>
</evidence>
<reference evidence="9" key="1">
    <citation type="submission" date="2021-01" db="EMBL/GenBank/DDBJ databases">
        <title>Rhizobium sp. strain KVB221 16S ribosomal RNA gene Genome sequencing and assembly.</title>
        <authorList>
            <person name="Kang M."/>
        </authorList>
    </citation>
    <scope>NUCLEOTIDE SEQUENCE</scope>
    <source>
        <strain evidence="9">KVB221</strain>
    </source>
</reference>
<dbReference type="RefSeq" id="WP_201656007.1">
    <property type="nucleotide sequence ID" value="NZ_JAEQNC010000004.1"/>
</dbReference>
<dbReference type="PRINTS" id="PR00604">
    <property type="entry name" value="CYTCHRMECIAB"/>
</dbReference>
<evidence type="ECO:0000256" key="7">
    <source>
        <dbReference type="SAM" id="SignalP"/>
    </source>
</evidence>
<keyword evidence="4" id="KW-0249">Electron transport</keyword>
<evidence type="ECO:0000313" key="10">
    <source>
        <dbReference type="Proteomes" id="UP000633219"/>
    </source>
</evidence>
<dbReference type="PANTHER" id="PTHR11961">
    <property type="entry name" value="CYTOCHROME C"/>
    <property type="match status" value="1"/>
</dbReference>
<name>A0A937CP61_9HYPH</name>
<feature type="domain" description="Cytochrome c" evidence="8">
    <location>
        <begin position="23"/>
        <end position="125"/>
    </location>
</feature>
<dbReference type="AlphaFoldDB" id="A0A937CP61"/>
<gene>
    <name evidence="9" type="ORF">JJB09_08430</name>
</gene>
<evidence type="ECO:0000256" key="5">
    <source>
        <dbReference type="ARBA" id="ARBA00023004"/>
    </source>
</evidence>
<evidence type="ECO:0000313" key="9">
    <source>
        <dbReference type="EMBL" id="MBL0372053.1"/>
    </source>
</evidence>
<protein>
    <submittedName>
        <fullName evidence="9">Cytochrome c family protein</fullName>
    </submittedName>
</protein>
<keyword evidence="10" id="KW-1185">Reference proteome</keyword>
<keyword evidence="1" id="KW-0813">Transport</keyword>
<proteinExistence type="predicted"/>
<evidence type="ECO:0000256" key="6">
    <source>
        <dbReference type="PROSITE-ProRule" id="PRU00433"/>
    </source>
</evidence>
<dbReference type="SUPFAM" id="SSF46626">
    <property type="entry name" value="Cytochrome c"/>
    <property type="match status" value="1"/>
</dbReference>
<dbReference type="InterPro" id="IPR002327">
    <property type="entry name" value="Cyt_c_1A/1B"/>
</dbReference>
<dbReference type="GO" id="GO:0009055">
    <property type="term" value="F:electron transfer activity"/>
    <property type="evidence" value="ECO:0007669"/>
    <property type="project" value="InterPro"/>
</dbReference>
<sequence>MDRIFLVGIGMLCLIAETAYAGGDPTKGAIVFRKCMSCHSIDEGKNRTGPSLFGVVGRPVAGIAEFRYSNAMRTFASDGKVWDEATLAIYLPAPRDVVPGTAMAFAGLRKPEDVANIIAYLKDPASAQ</sequence>
<comment type="caution">
    <text evidence="9">The sequence shown here is derived from an EMBL/GenBank/DDBJ whole genome shotgun (WGS) entry which is preliminary data.</text>
</comment>